<accession>A0ABN3PQD7</accession>
<evidence type="ECO:0000256" key="2">
    <source>
        <dbReference type="SAM" id="Phobius"/>
    </source>
</evidence>
<evidence type="ECO:0000313" key="3">
    <source>
        <dbReference type="EMBL" id="GAA2597436.1"/>
    </source>
</evidence>
<proteinExistence type="predicted"/>
<organism evidence="3 4">
    <name type="scientific">Actinomadura fulvescens</name>
    <dbReference type="NCBI Taxonomy" id="46160"/>
    <lineage>
        <taxon>Bacteria</taxon>
        <taxon>Bacillati</taxon>
        <taxon>Actinomycetota</taxon>
        <taxon>Actinomycetes</taxon>
        <taxon>Streptosporangiales</taxon>
        <taxon>Thermomonosporaceae</taxon>
        <taxon>Actinomadura</taxon>
    </lineage>
</organism>
<evidence type="ECO:0000313" key="4">
    <source>
        <dbReference type="Proteomes" id="UP001501509"/>
    </source>
</evidence>
<dbReference type="RefSeq" id="WP_344541886.1">
    <property type="nucleotide sequence ID" value="NZ_BAAATD010000004.1"/>
</dbReference>
<dbReference type="Proteomes" id="UP001501509">
    <property type="component" value="Unassembled WGS sequence"/>
</dbReference>
<reference evidence="3 4" key="1">
    <citation type="journal article" date="2019" name="Int. J. Syst. Evol. Microbiol.">
        <title>The Global Catalogue of Microorganisms (GCM) 10K type strain sequencing project: providing services to taxonomists for standard genome sequencing and annotation.</title>
        <authorList>
            <consortium name="The Broad Institute Genomics Platform"/>
            <consortium name="The Broad Institute Genome Sequencing Center for Infectious Disease"/>
            <person name="Wu L."/>
            <person name="Ma J."/>
        </authorList>
    </citation>
    <scope>NUCLEOTIDE SEQUENCE [LARGE SCALE GENOMIC DNA]</scope>
    <source>
        <strain evidence="3 4">JCM 6833</strain>
    </source>
</reference>
<keyword evidence="2" id="KW-0812">Transmembrane</keyword>
<feature type="transmembrane region" description="Helical" evidence="2">
    <location>
        <begin position="191"/>
        <end position="211"/>
    </location>
</feature>
<keyword evidence="2" id="KW-0472">Membrane</keyword>
<protein>
    <submittedName>
        <fullName evidence="3">Uncharacterized protein</fullName>
    </submittedName>
</protein>
<comment type="caution">
    <text evidence="3">The sequence shown here is derived from an EMBL/GenBank/DDBJ whole genome shotgun (WGS) entry which is preliminary data.</text>
</comment>
<feature type="compositionally biased region" description="Low complexity" evidence="1">
    <location>
        <begin position="33"/>
        <end position="87"/>
    </location>
</feature>
<feature type="region of interest" description="Disordered" evidence="1">
    <location>
        <begin position="29"/>
        <end position="104"/>
    </location>
</feature>
<feature type="transmembrane region" description="Helical" evidence="2">
    <location>
        <begin position="7"/>
        <end position="25"/>
    </location>
</feature>
<keyword evidence="2" id="KW-1133">Transmembrane helix</keyword>
<gene>
    <name evidence="3" type="ORF">GCM10010411_33690</name>
</gene>
<feature type="compositionally biased region" description="Polar residues" evidence="1">
    <location>
        <begin position="88"/>
        <end position="97"/>
    </location>
</feature>
<keyword evidence="4" id="KW-1185">Reference proteome</keyword>
<evidence type="ECO:0000256" key="1">
    <source>
        <dbReference type="SAM" id="MobiDB-lite"/>
    </source>
</evidence>
<name>A0ABN3PQD7_9ACTN</name>
<sequence length="226" mass="23623">MQLPRVVIAAVFFVIGALIAIPAIIRTTGDSNASTTPAGSTTSPSPTGTSPSPTTTRTTTASPTRTTSPTPTRTSSTPAPTPTRTTPAQPLTATIGTPSCPGRKVTITVRNTGAQAEDYAIERDDGSASIPGRIAAGATRESTLTLREDRSTRVEVTHANDSVLVRTRKANCKAAPPPENLPVTGADDTVLWARAVTGGAAMVTGIIIFWYGGIWPRRRAELFDKK</sequence>
<dbReference type="EMBL" id="BAAATD010000004">
    <property type="protein sequence ID" value="GAA2597436.1"/>
    <property type="molecule type" value="Genomic_DNA"/>
</dbReference>